<protein>
    <submittedName>
        <fullName evidence="2">Uncharacterized protein</fullName>
    </submittedName>
</protein>
<dbReference type="EMBL" id="BMAR01000008">
    <property type="protein sequence ID" value="GFR44709.1"/>
    <property type="molecule type" value="Genomic_DNA"/>
</dbReference>
<feature type="compositionally biased region" description="Low complexity" evidence="1">
    <location>
        <begin position="192"/>
        <end position="203"/>
    </location>
</feature>
<gene>
    <name evidence="2" type="ORF">Agub_g5709</name>
</gene>
<dbReference type="AlphaFoldDB" id="A0AAD3DP68"/>
<comment type="caution">
    <text evidence="2">The sequence shown here is derived from an EMBL/GenBank/DDBJ whole genome shotgun (WGS) entry which is preliminary data.</text>
</comment>
<feature type="non-terminal residue" evidence="2">
    <location>
        <position position="203"/>
    </location>
</feature>
<feature type="compositionally biased region" description="Polar residues" evidence="1">
    <location>
        <begin position="181"/>
        <end position="191"/>
    </location>
</feature>
<evidence type="ECO:0000256" key="1">
    <source>
        <dbReference type="SAM" id="MobiDB-lite"/>
    </source>
</evidence>
<name>A0AAD3DP68_9CHLO</name>
<accession>A0AAD3DP68</accession>
<feature type="compositionally biased region" description="Low complexity" evidence="1">
    <location>
        <begin position="83"/>
        <end position="108"/>
    </location>
</feature>
<evidence type="ECO:0000313" key="3">
    <source>
        <dbReference type="Proteomes" id="UP001054857"/>
    </source>
</evidence>
<evidence type="ECO:0000313" key="2">
    <source>
        <dbReference type="EMBL" id="GFR44709.1"/>
    </source>
</evidence>
<proteinExistence type="predicted"/>
<dbReference type="Proteomes" id="UP001054857">
    <property type="component" value="Unassembled WGS sequence"/>
</dbReference>
<organism evidence="2 3">
    <name type="scientific">Astrephomene gubernaculifera</name>
    <dbReference type="NCBI Taxonomy" id="47775"/>
    <lineage>
        <taxon>Eukaryota</taxon>
        <taxon>Viridiplantae</taxon>
        <taxon>Chlorophyta</taxon>
        <taxon>core chlorophytes</taxon>
        <taxon>Chlorophyceae</taxon>
        <taxon>CS clade</taxon>
        <taxon>Chlamydomonadales</taxon>
        <taxon>Astrephomenaceae</taxon>
        <taxon>Astrephomene</taxon>
    </lineage>
</organism>
<sequence>LEALGVRPLSCCVSYRVAVEGAAAHGSVVEAAVRQAVLAAESYLSSIMRSDEEFAAVQGAVERALPGFRVLVVPSFTATLSLGSSSSGPAGGHPPSSHPAAAATHQPSPRAPYYGGALSGAVQPPPQPSQLSQPHRPPHPYAPHPQHLYHYHPYFQQQHNTHHTWATQQPPQQPPWYGWHITSTGPLQTGHTPAEPTTEPTPT</sequence>
<feature type="region of interest" description="Disordered" evidence="1">
    <location>
        <begin position="160"/>
        <end position="203"/>
    </location>
</feature>
<feature type="region of interest" description="Disordered" evidence="1">
    <location>
        <begin position="83"/>
        <end position="147"/>
    </location>
</feature>
<keyword evidence="3" id="KW-1185">Reference proteome</keyword>
<feature type="non-terminal residue" evidence="2">
    <location>
        <position position="1"/>
    </location>
</feature>
<reference evidence="2 3" key="1">
    <citation type="journal article" date="2021" name="Sci. Rep.">
        <title>Genome sequencing of the multicellular alga Astrephomene provides insights into convergent evolution of germ-soma differentiation.</title>
        <authorList>
            <person name="Yamashita S."/>
            <person name="Yamamoto K."/>
            <person name="Matsuzaki R."/>
            <person name="Suzuki S."/>
            <person name="Yamaguchi H."/>
            <person name="Hirooka S."/>
            <person name="Minakuchi Y."/>
            <person name="Miyagishima S."/>
            <person name="Kawachi M."/>
            <person name="Toyoda A."/>
            <person name="Nozaki H."/>
        </authorList>
    </citation>
    <scope>NUCLEOTIDE SEQUENCE [LARGE SCALE GENOMIC DNA]</scope>
    <source>
        <strain evidence="2 3">NIES-4017</strain>
    </source>
</reference>